<evidence type="ECO:0000256" key="1">
    <source>
        <dbReference type="ARBA" id="ARBA00013895"/>
    </source>
</evidence>
<dbReference type="GO" id="GO:0005576">
    <property type="term" value="C:extracellular region"/>
    <property type="evidence" value="ECO:0007669"/>
    <property type="project" value="InterPro"/>
</dbReference>
<evidence type="ECO:0000256" key="3">
    <source>
        <dbReference type="ARBA" id="ARBA00022617"/>
    </source>
</evidence>
<keyword evidence="6" id="KW-0408">Iron</keyword>
<dbReference type="AlphaFoldDB" id="A0A210PV81"/>
<keyword evidence="13" id="KW-1185">Reference proteome</keyword>
<evidence type="ECO:0000259" key="11">
    <source>
        <dbReference type="PROSITE" id="PS01033"/>
    </source>
</evidence>
<sequence length="224" mass="25147">MADKMTRNGFGVVLMSVWHAVITLVMLPTLLIQWLTGTPTTKPLPRRKMSENGQSTNGNADGPLGLTERELKMIKVSWDVLAEDKKSNGVKFFMTLFTIFPTSKDLFKHFKDVPLDQLKYDGETTKSNKKMVAHAMSVMYALESYVDSLDDAYCLEELVKKVAISHKPRGIGPDKFKLLTPVLHAVIEDLVKDDDSVDLETIKSGWTKLIDTVCDIVEKAQKEV</sequence>
<dbReference type="PANTHER" id="PTHR47217:SF1">
    <property type="entry name" value="GLOBIN-LIKE PROTEIN"/>
    <property type="match status" value="1"/>
</dbReference>
<proteinExistence type="inferred from homology"/>
<keyword evidence="10" id="KW-1133">Transmembrane helix</keyword>
<dbReference type="PANTHER" id="PTHR47217">
    <property type="entry name" value="GLOBIN-LIKE PROTEIN"/>
    <property type="match status" value="1"/>
</dbReference>
<dbReference type="InterPro" id="IPR012292">
    <property type="entry name" value="Globin/Proto"/>
</dbReference>
<keyword evidence="10" id="KW-0812">Transmembrane</keyword>
<dbReference type="STRING" id="6573.A0A210PV81"/>
<feature type="region of interest" description="Disordered" evidence="9">
    <location>
        <begin position="42"/>
        <end position="63"/>
    </location>
</feature>
<dbReference type="SMR" id="A0A210PV81"/>
<evidence type="ECO:0000256" key="5">
    <source>
        <dbReference type="ARBA" id="ARBA00022723"/>
    </source>
</evidence>
<evidence type="ECO:0000256" key="6">
    <source>
        <dbReference type="ARBA" id="ARBA00023004"/>
    </source>
</evidence>
<dbReference type="EMBL" id="NEDP02005467">
    <property type="protein sequence ID" value="OWF40393.1"/>
    <property type="molecule type" value="Genomic_DNA"/>
</dbReference>
<organism evidence="12 13">
    <name type="scientific">Mizuhopecten yessoensis</name>
    <name type="common">Japanese scallop</name>
    <name type="synonym">Patinopecten yessoensis</name>
    <dbReference type="NCBI Taxonomy" id="6573"/>
    <lineage>
        <taxon>Eukaryota</taxon>
        <taxon>Metazoa</taxon>
        <taxon>Spiralia</taxon>
        <taxon>Lophotrochozoa</taxon>
        <taxon>Mollusca</taxon>
        <taxon>Bivalvia</taxon>
        <taxon>Autobranchia</taxon>
        <taxon>Pteriomorphia</taxon>
        <taxon>Pectinida</taxon>
        <taxon>Pectinoidea</taxon>
        <taxon>Pectinidae</taxon>
        <taxon>Mizuhopecten</taxon>
    </lineage>
</organism>
<evidence type="ECO:0000256" key="2">
    <source>
        <dbReference type="ARBA" id="ARBA00022448"/>
    </source>
</evidence>
<dbReference type="GO" id="GO:0046872">
    <property type="term" value="F:metal ion binding"/>
    <property type="evidence" value="ECO:0007669"/>
    <property type="project" value="UniProtKB-KW"/>
</dbReference>
<protein>
    <recommendedName>
        <fullName evidence="1">Globin</fullName>
    </recommendedName>
</protein>
<dbReference type="InterPro" id="IPR000971">
    <property type="entry name" value="Globin"/>
</dbReference>
<evidence type="ECO:0000313" key="12">
    <source>
        <dbReference type="EMBL" id="OWF40393.1"/>
    </source>
</evidence>
<dbReference type="InterPro" id="IPR044399">
    <property type="entry name" value="Mb-like_M"/>
</dbReference>
<evidence type="ECO:0000256" key="10">
    <source>
        <dbReference type="SAM" id="Phobius"/>
    </source>
</evidence>
<dbReference type="GO" id="GO:0020037">
    <property type="term" value="F:heme binding"/>
    <property type="evidence" value="ECO:0007669"/>
    <property type="project" value="InterPro"/>
</dbReference>
<dbReference type="OrthoDB" id="436496at2759"/>
<dbReference type="GO" id="GO:0019825">
    <property type="term" value="F:oxygen binding"/>
    <property type="evidence" value="ECO:0007669"/>
    <property type="project" value="InterPro"/>
</dbReference>
<dbReference type="GO" id="GO:0005344">
    <property type="term" value="F:oxygen carrier activity"/>
    <property type="evidence" value="ECO:0007669"/>
    <property type="project" value="UniProtKB-KW"/>
</dbReference>
<dbReference type="CDD" id="cd01040">
    <property type="entry name" value="Mb-like"/>
    <property type="match status" value="1"/>
</dbReference>
<keyword evidence="4 8" id="KW-0561">Oxygen transport</keyword>
<evidence type="ECO:0000313" key="13">
    <source>
        <dbReference type="Proteomes" id="UP000242188"/>
    </source>
</evidence>
<comment type="caution">
    <text evidence="12">The sequence shown here is derived from an EMBL/GenBank/DDBJ whole genome shotgun (WGS) entry which is preliminary data.</text>
</comment>
<keyword evidence="5" id="KW-0479">Metal-binding</keyword>
<dbReference type="InterPro" id="IPR002336">
    <property type="entry name" value="Erythrocruorin"/>
</dbReference>
<name>A0A210PV81_MIZYE</name>
<dbReference type="PRINTS" id="PR00611">
    <property type="entry name" value="ERYTHCRUORIN"/>
</dbReference>
<evidence type="ECO:0000256" key="9">
    <source>
        <dbReference type="SAM" id="MobiDB-lite"/>
    </source>
</evidence>
<dbReference type="SUPFAM" id="SSF46458">
    <property type="entry name" value="Globin-like"/>
    <property type="match status" value="1"/>
</dbReference>
<feature type="domain" description="Globin" evidence="11">
    <location>
        <begin position="65"/>
        <end position="222"/>
    </location>
</feature>
<dbReference type="Proteomes" id="UP000242188">
    <property type="component" value="Unassembled WGS sequence"/>
</dbReference>
<gene>
    <name evidence="12" type="ORF">KP79_PYT16126</name>
</gene>
<keyword evidence="7" id="KW-0514">Muscle protein</keyword>
<keyword evidence="10" id="KW-0472">Membrane</keyword>
<reference evidence="12 13" key="1">
    <citation type="journal article" date="2017" name="Nat. Ecol. Evol.">
        <title>Scallop genome provides insights into evolution of bilaterian karyotype and development.</title>
        <authorList>
            <person name="Wang S."/>
            <person name="Zhang J."/>
            <person name="Jiao W."/>
            <person name="Li J."/>
            <person name="Xun X."/>
            <person name="Sun Y."/>
            <person name="Guo X."/>
            <person name="Huan P."/>
            <person name="Dong B."/>
            <person name="Zhang L."/>
            <person name="Hu X."/>
            <person name="Sun X."/>
            <person name="Wang J."/>
            <person name="Zhao C."/>
            <person name="Wang Y."/>
            <person name="Wang D."/>
            <person name="Huang X."/>
            <person name="Wang R."/>
            <person name="Lv J."/>
            <person name="Li Y."/>
            <person name="Zhang Z."/>
            <person name="Liu B."/>
            <person name="Lu W."/>
            <person name="Hui Y."/>
            <person name="Liang J."/>
            <person name="Zhou Z."/>
            <person name="Hou R."/>
            <person name="Li X."/>
            <person name="Liu Y."/>
            <person name="Li H."/>
            <person name="Ning X."/>
            <person name="Lin Y."/>
            <person name="Zhao L."/>
            <person name="Xing Q."/>
            <person name="Dou J."/>
            <person name="Li Y."/>
            <person name="Mao J."/>
            <person name="Guo H."/>
            <person name="Dou H."/>
            <person name="Li T."/>
            <person name="Mu C."/>
            <person name="Jiang W."/>
            <person name="Fu Q."/>
            <person name="Fu X."/>
            <person name="Miao Y."/>
            <person name="Liu J."/>
            <person name="Yu Q."/>
            <person name="Li R."/>
            <person name="Liao H."/>
            <person name="Li X."/>
            <person name="Kong Y."/>
            <person name="Jiang Z."/>
            <person name="Chourrout D."/>
            <person name="Li R."/>
            <person name="Bao Z."/>
        </authorList>
    </citation>
    <scope>NUCLEOTIDE SEQUENCE [LARGE SCALE GENOMIC DNA]</scope>
    <source>
        <strain evidence="12 13">PY_sf001</strain>
    </source>
</reference>
<feature type="transmembrane region" description="Helical" evidence="10">
    <location>
        <begin position="12"/>
        <end position="35"/>
    </location>
</feature>
<dbReference type="GO" id="GO:0005833">
    <property type="term" value="C:hemoglobin complex"/>
    <property type="evidence" value="ECO:0007669"/>
    <property type="project" value="InterPro"/>
</dbReference>
<keyword evidence="2 8" id="KW-0813">Transport</keyword>
<dbReference type="PROSITE" id="PS01033">
    <property type="entry name" value="GLOBIN"/>
    <property type="match status" value="1"/>
</dbReference>
<accession>A0A210PV81</accession>
<keyword evidence="3 8" id="KW-0349">Heme</keyword>
<evidence type="ECO:0000256" key="4">
    <source>
        <dbReference type="ARBA" id="ARBA00022621"/>
    </source>
</evidence>
<evidence type="ECO:0000256" key="8">
    <source>
        <dbReference type="RuleBase" id="RU000356"/>
    </source>
</evidence>
<evidence type="ECO:0000256" key="7">
    <source>
        <dbReference type="ARBA" id="ARBA00023179"/>
    </source>
</evidence>
<dbReference type="Gene3D" id="1.10.490.10">
    <property type="entry name" value="Globins"/>
    <property type="match status" value="1"/>
</dbReference>
<comment type="similarity">
    <text evidence="8">Belongs to the globin family.</text>
</comment>
<dbReference type="Pfam" id="PF00042">
    <property type="entry name" value="Globin"/>
    <property type="match status" value="1"/>
</dbReference>
<dbReference type="InterPro" id="IPR009050">
    <property type="entry name" value="Globin-like_sf"/>
</dbReference>